<evidence type="ECO:0000313" key="2">
    <source>
        <dbReference type="EMBL" id="OEU21406.1"/>
    </source>
</evidence>
<accession>A0A1E7FTD1</accession>
<evidence type="ECO:0000313" key="3">
    <source>
        <dbReference type="Proteomes" id="UP000095751"/>
    </source>
</evidence>
<dbReference type="Pfam" id="PF03457">
    <property type="entry name" value="HA"/>
    <property type="match status" value="2"/>
</dbReference>
<feature type="domain" description="Helicase-associated" evidence="1">
    <location>
        <begin position="78"/>
        <end position="138"/>
    </location>
</feature>
<feature type="domain" description="Helicase-associated" evidence="1">
    <location>
        <begin position="1"/>
        <end position="61"/>
    </location>
</feature>
<protein>
    <recommendedName>
        <fullName evidence="1">Helicase-associated domain-containing protein</fullName>
    </recommendedName>
</protein>
<organism evidence="2 3">
    <name type="scientific">Fragilariopsis cylindrus CCMP1102</name>
    <dbReference type="NCBI Taxonomy" id="635003"/>
    <lineage>
        <taxon>Eukaryota</taxon>
        <taxon>Sar</taxon>
        <taxon>Stramenopiles</taxon>
        <taxon>Ochrophyta</taxon>
        <taxon>Bacillariophyta</taxon>
        <taxon>Bacillariophyceae</taxon>
        <taxon>Bacillariophycidae</taxon>
        <taxon>Bacillariales</taxon>
        <taxon>Bacillariaceae</taxon>
        <taxon>Fragilariopsis</taxon>
    </lineage>
</organism>
<feature type="non-terminal residue" evidence="2">
    <location>
        <position position="140"/>
    </location>
</feature>
<sequence>WMDAYQKLIEYKNKHNGCTDVPHDYYEDPQLGRWVAYKRRDKKKLFKSHPERFEMLNSIGFKWKISPSEGSETRDVRTSWMDMYNRLIDYKKQNNDTNVLRSYSKDPKLGRWVSDQRCEYRNDNLQEDRQSMLNKIGFEW</sequence>
<name>A0A1E7FTD1_9STRA</name>
<feature type="non-terminal residue" evidence="2">
    <location>
        <position position="1"/>
    </location>
</feature>
<dbReference type="PANTHER" id="PTHR33418">
    <property type="entry name" value="HELICASE-ASSOCIATED"/>
    <property type="match status" value="1"/>
</dbReference>
<gene>
    <name evidence="2" type="ORF">FRACYDRAFT_163910</name>
</gene>
<dbReference type="KEGG" id="fcy:FRACYDRAFT_163910"/>
<proteinExistence type="predicted"/>
<evidence type="ECO:0000259" key="1">
    <source>
        <dbReference type="Pfam" id="PF03457"/>
    </source>
</evidence>
<dbReference type="OrthoDB" id="513765at2759"/>
<dbReference type="Proteomes" id="UP000095751">
    <property type="component" value="Unassembled WGS sequence"/>
</dbReference>
<dbReference type="InParanoid" id="A0A1E7FTD1"/>
<dbReference type="Gene3D" id="6.10.140.530">
    <property type="match status" value="2"/>
</dbReference>
<dbReference type="InterPro" id="IPR005114">
    <property type="entry name" value="Helicase_assoc"/>
</dbReference>
<keyword evidence="3" id="KW-1185">Reference proteome</keyword>
<reference evidence="2 3" key="1">
    <citation type="submission" date="2016-09" db="EMBL/GenBank/DDBJ databases">
        <title>Extensive genetic diversity and differential bi-allelic expression allows diatom success in the polar Southern Ocean.</title>
        <authorList>
            <consortium name="DOE Joint Genome Institute"/>
            <person name="Mock T."/>
            <person name="Otillar R.P."/>
            <person name="Strauss J."/>
            <person name="Dupont C."/>
            <person name="Frickenhaus S."/>
            <person name="Maumus F."/>
            <person name="Mcmullan M."/>
            <person name="Sanges R."/>
            <person name="Schmutz J."/>
            <person name="Toseland A."/>
            <person name="Valas R."/>
            <person name="Veluchamy A."/>
            <person name="Ward B.J."/>
            <person name="Allen A."/>
            <person name="Barry K."/>
            <person name="Falciatore A."/>
            <person name="Ferrante M."/>
            <person name="Fortunato A.E."/>
            <person name="Gloeckner G."/>
            <person name="Gruber A."/>
            <person name="Hipkin R."/>
            <person name="Janech M."/>
            <person name="Kroth P."/>
            <person name="Leese F."/>
            <person name="Lindquist E."/>
            <person name="Lyon B.R."/>
            <person name="Martin J."/>
            <person name="Mayer C."/>
            <person name="Parker M."/>
            <person name="Quesneville H."/>
            <person name="Raymond J."/>
            <person name="Uhlig C."/>
            <person name="Valentin K.U."/>
            <person name="Worden A.Z."/>
            <person name="Armbrust E.V."/>
            <person name="Bowler C."/>
            <person name="Green B."/>
            <person name="Moulton V."/>
            <person name="Van Oosterhout C."/>
            <person name="Grigoriev I."/>
        </authorList>
    </citation>
    <scope>NUCLEOTIDE SEQUENCE [LARGE SCALE GENOMIC DNA]</scope>
    <source>
        <strain evidence="2 3">CCMP1102</strain>
    </source>
</reference>
<dbReference type="EMBL" id="KV784354">
    <property type="protein sequence ID" value="OEU21406.1"/>
    <property type="molecule type" value="Genomic_DNA"/>
</dbReference>
<dbReference type="PANTHER" id="PTHR33418:SF1">
    <property type="entry name" value="HELICASE-ASSOCIATED DOMAIN-CONTAINING PROTEIN"/>
    <property type="match status" value="1"/>
</dbReference>
<dbReference type="AlphaFoldDB" id="A0A1E7FTD1"/>